<feature type="domain" description="Helicase ATP-binding" evidence="9">
    <location>
        <begin position="35"/>
        <end position="206"/>
    </location>
</feature>
<keyword evidence="5 7" id="KW-0067">ATP-binding</keyword>
<dbReference type="GO" id="GO:0003676">
    <property type="term" value="F:nucleic acid binding"/>
    <property type="evidence" value="ECO:0007669"/>
    <property type="project" value="InterPro"/>
</dbReference>
<dbReference type="InterPro" id="IPR027417">
    <property type="entry name" value="P-loop_NTPase"/>
</dbReference>
<dbReference type="InterPro" id="IPR050079">
    <property type="entry name" value="DEAD_box_RNA_helicase"/>
</dbReference>
<dbReference type="PROSITE" id="PS00039">
    <property type="entry name" value="DEAD_ATP_HELICASE"/>
    <property type="match status" value="1"/>
</dbReference>
<gene>
    <name evidence="12" type="primary">Ddx49</name>
    <name evidence="12" type="ORF">TNCT_258111</name>
</gene>
<organism evidence="12 13">
    <name type="scientific">Trichonephila clavata</name>
    <name type="common">Joro spider</name>
    <name type="synonym">Nephila clavata</name>
    <dbReference type="NCBI Taxonomy" id="2740835"/>
    <lineage>
        <taxon>Eukaryota</taxon>
        <taxon>Metazoa</taxon>
        <taxon>Ecdysozoa</taxon>
        <taxon>Arthropoda</taxon>
        <taxon>Chelicerata</taxon>
        <taxon>Arachnida</taxon>
        <taxon>Araneae</taxon>
        <taxon>Araneomorphae</taxon>
        <taxon>Entelegynae</taxon>
        <taxon>Araneoidea</taxon>
        <taxon>Nephilidae</taxon>
        <taxon>Trichonephila</taxon>
    </lineage>
</organism>
<feature type="short sequence motif" description="Q motif" evidence="6">
    <location>
        <begin position="4"/>
        <end position="32"/>
    </location>
</feature>
<dbReference type="PANTHER" id="PTHR47959:SF24">
    <property type="entry name" value="ATP-DEPENDENT RNA HELICASE"/>
    <property type="match status" value="1"/>
</dbReference>
<dbReference type="EMBL" id="BMAO01000235">
    <property type="protein sequence ID" value="GFQ65406.1"/>
    <property type="molecule type" value="Genomic_DNA"/>
</dbReference>
<dbReference type="PROSITE" id="PS51192">
    <property type="entry name" value="HELICASE_ATP_BIND_1"/>
    <property type="match status" value="1"/>
</dbReference>
<evidence type="ECO:0000256" key="5">
    <source>
        <dbReference type="ARBA" id="ARBA00022840"/>
    </source>
</evidence>
<evidence type="ECO:0000259" key="9">
    <source>
        <dbReference type="PROSITE" id="PS51192"/>
    </source>
</evidence>
<dbReference type="AlphaFoldDB" id="A0A8X6K7M9"/>
<evidence type="ECO:0000313" key="13">
    <source>
        <dbReference type="Proteomes" id="UP000887116"/>
    </source>
</evidence>
<dbReference type="CDD" id="cd18787">
    <property type="entry name" value="SF2_C_DEAD"/>
    <property type="match status" value="1"/>
</dbReference>
<dbReference type="GO" id="GO:0005524">
    <property type="term" value="F:ATP binding"/>
    <property type="evidence" value="ECO:0007669"/>
    <property type="project" value="UniProtKB-KW"/>
</dbReference>
<feature type="domain" description="Helicase C-terminal" evidence="10">
    <location>
        <begin position="234"/>
        <end position="382"/>
    </location>
</feature>
<feature type="region of interest" description="Disordered" evidence="8">
    <location>
        <begin position="479"/>
        <end position="500"/>
    </location>
</feature>
<keyword evidence="13" id="KW-1185">Reference proteome</keyword>
<dbReference type="GO" id="GO:0003724">
    <property type="term" value="F:RNA helicase activity"/>
    <property type="evidence" value="ECO:0007669"/>
    <property type="project" value="UniProtKB-EC"/>
</dbReference>
<feature type="domain" description="DEAD-box RNA helicase Q" evidence="11">
    <location>
        <begin position="4"/>
        <end position="32"/>
    </location>
</feature>
<accession>A0A8X6K7M9</accession>
<reference evidence="12" key="1">
    <citation type="submission" date="2020-07" db="EMBL/GenBank/DDBJ databases">
        <title>Multicomponent nature underlies the extraordinary mechanical properties of spider dragline silk.</title>
        <authorList>
            <person name="Kono N."/>
            <person name="Nakamura H."/>
            <person name="Mori M."/>
            <person name="Yoshida Y."/>
            <person name="Ohtoshi R."/>
            <person name="Malay A.D."/>
            <person name="Moran D.A.P."/>
            <person name="Tomita M."/>
            <person name="Numata K."/>
            <person name="Arakawa K."/>
        </authorList>
    </citation>
    <scope>NUCLEOTIDE SEQUENCE</scope>
</reference>
<evidence type="ECO:0000256" key="4">
    <source>
        <dbReference type="ARBA" id="ARBA00022806"/>
    </source>
</evidence>
<dbReference type="InterPro" id="IPR001650">
    <property type="entry name" value="Helicase_C-like"/>
</dbReference>
<dbReference type="SMART" id="SM00490">
    <property type="entry name" value="HELICc"/>
    <property type="match status" value="1"/>
</dbReference>
<dbReference type="Proteomes" id="UP000887116">
    <property type="component" value="Unassembled WGS sequence"/>
</dbReference>
<comment type="caution">
    <text evidence="12">The sequence shown here is derived from an EMBL/GenBank/DDBJ whole genome shotgun (WGS) entry which is preliminary data.</text>
</comment>
<dbReference type="SUPFAM" id="SSF52540">
    <property type="entry name" value="P-loop containing nucleoside triphosphate hydrolases"/>
    <property type="match status" value="1"/>
</dbReference>
<dbReference type="Pfam" id="PF00270">
    <property type="entry name" value="DEAD"/>
    <property type="match status" value="1"/>
</dbReference>
<dbReference type="OrthoDB" id="10261904at2759"/>
<dbReference type="PROSITE" id="PS51194">
    <property type="entry name" value="HELICASE_CTER"/>
    <property type="match status" value="1"/>
</dbReference>
<evidence type="ECO:0000256" key="2">
    <source>
        <dbReference type="ARBA" id="ARBA00022741"/>
    </source>
</evidence>
<sequence>MSDEGFEELKLKKWLVKQCTEMGITKPTPVQRHCIPQILAGKNCLAVSKTGTGKTLAFALPLLHILSTDPYGIFALILTPTRELAVQICDQIKIIGKPMHVKVCLIIGGRNQVTQGAEINDRPHIVIATPGRLADIMESSYDTFFRKIQFLVVDEADRMLSGSFTEQLEVILKVLPKKRQCLFFSATMTEMLETCIKSAENPPFVWKAEAEVPTVMELKQQYVLVRNPVVRSGNLVQLINDYQTKNPDSSMIIFTKNCDTCQTVSEALKKLGFKNVALNSRLKQQERTASITRFKSNHVRVLVATDIASRGLDIPMVDLIVNYSVPPHPTDYIHRVGRTARAGRGGLALTLMTPKEVKRLLNIENEINYQLTEYKISEKKVLEIALQVEVAFREAAINLEYDESTEKKEINKRKRMILSGEEIYTSDRKKKKNNKKYRNSSETIFKKETVQQEQLMSKETADALGIDIDLVKKRLDSIKNEDSLSNKSHGETDERFKMEL</sequence>
<dbReference type="Gene3D" id="3.40.50.300">
    <property type="entry name" value="P-loop containing nucleotide triphosphate hydrolases"/>
    <property type="match status" value="2"/>
</dbReference>
<comment type="similarity">
    <text evidence="7">Belongs to the DEAD box helicase family.</text>
</comment>
<evidence type="ECO:0000313" key="12">
    <source>
        <dbReference type="EMBL" id="GFQ65406.1"/>
    </source>
</evidence>
<dbReference type="InterPro" id="IPR014001">
    <property type="entry name" value="Helicase_ATP-bd"/>
</dbReference>
<dbReference type="GO" id="GO:0016787">
    <property type="term" value="F:hydrolase activity"/>
    <property type="evidence" value="ECO:0007669"/>
    <property type="project" value="UniProtKB-KW"/>
</dbReference>
<evidence type="ECO:0000256" key="3">
    <source>
        <dbReference type="ARBA" id="ARBA00022801"/>
    </source>
</evidence>
<dbReference type="InterPro" id="IPR000629">
    <property type="entry name" value="RNA-helicase_DEAD-box_CS"/>
</dbReference>
<name>A0A8X6K7M9_TRICU</name>
<evidence type="ECO:0000256" key="7">
    <source>
        <dbReference type="RuleBase" id="RU000492"/>
    </source>
</evidence>
<dbReference type="SMART" id="SM00487">
    <property type="entry name" value="DEXDc"/>
    <property type="match status" value="1"/>
</dbReference>
<dbReference type="PROSITE" id="PS51195">
    <property type="entry name" value="Q_MOTIF"/>
    <property type="match status" value="1"/>
</dbReference>
<evidence type="ECO:0000259" key="11">
    <source>
        <dbReference type="PROSITE" id="PS51195"/>
    </source>
</evidence>
<keyword evidence="4 7" id="KW-0347">Helicase</keyword>
<dbReference type="InterPro" id="IPR011545">
    <property type="entry name" value="DEAD/DEAH_box_helicase_dom"/>
</dbReference>
<dbReference type="PANTHER" id="PTHR47959">
    <property type="entry name" value="ATP-DEPENDENT RNA HELICASE RHLE-RELATED"/>
    <property type="match status" value="1"/>
</dbReference>
<proteinExistence type="inferred from homology"/>
<dbReference type="Pfam" id="PF00271">
    <property type="entry name" value="Helicase_C"/>
    <property type="match status" value="1"/>
</dbReference>
<evidence type="ECO:0000256" key="6">
    <source>
        <dbReference type="PROSITE-ProRule" id="PRU00552"/>
    </source>
</evidence>
<protein>
    <recommendedName>
        <fullName evidence="1">RNA helicase</fullName>
        <ecNumber evidence="1">3.6.4.13</ecNumber>
    </recommendedName>
</protein>
<evidence type="ECO:0000259" key="10">
    <source>
        <dbReference type="PROSITE" id="PS51194"/>
    </source>
</evidence>
<keyword evidence="3 7" id="KW-0378">Hydrolase</keyword>
<dbReference type="CDD" id="cd17955">
    <property type="entry name" value="DEADc_DDX49"/>
    <property type="match status" value="1"/>
</dbReference>
<dbReference type="EC" id="3.6.4.13" evidence="1"/>
<dbReference type="InterPro" id="IPR014014">
    <property type="entry name" value="RNA_helicase_DEAD_Q_motif"/>
</dbReference>
<evidence type="ECO:0000256" key="8">
    <source>
        <dbReference type="SAM" id="MobiDB-lite"/>
    </source>
</evidence>
<dbReference type="GO" id="GO:0005829">
    <property type="term" value="C:cytosol"/>
    <property type="evidence" value="ECO:0007669"/>
    <property type="project" value="TreeGrafter"/>
</dbReference>
<evidence type="ECO:0000256" key="1">
    <source>
        <dbReference type="ARBA" id="ARBA00012552"/>
    </source>
</evidence>
<keyword evidence="2 7" id="KW-0547">Nucleotide-binding</keyword>